<feature type="transmembrane region" description="Helical" evidence="1">
    <location>
        <begin position="96"/>
        <end position="118"/>
    </location>
</feature>
<sequence length="570" mass="64472">MPSKKKTDYKSLVLILLGSAVWSLTMVKSGLKYSYGMGFWGPNGHDGIWHISLASSLARFSGEMPVFSGEVLKNYHLGFDASLALLHLITRLPFSLLYFQILPPLLAAAVGFAVYRFVTVWTGSKSAARWVLFFTYFGGSFGWLVSLVRFDRLGGESMFWSAQSISTLINPPFAVSLIFLFSGLTYFILDRAHPRRLYFWIQILLFGLVGFYKVYAGVIVMSGLGLCSLQDWIQGRRSRTLQIFAGSLVLFLLAFLPANSGSSGLLVWQPLWFLETMMGLSDRLDWSRFYQAMTNYRLGGNWIKAVPAYAVALAIFLAGNFGTRLLGFWHLKSHDRSISLSLTGIFLLQGIAIGIIFPMFFLQKGTPWNTIQFFYYSQIFAGILAGIAVDSFLQKQKKSNSILIITILAILTLPTTFDTLRHYLPSRPPAKISNEEIEALRFLSVIPDGVVLVPPFNRSRAQYGRLEPPRPLYAYESSAYVSAYSDHPVYMEDEVNLDITGYDWHTRKSELEAFFNTKNIDEARQFLNVNYIRYIYLSEVAFLRPRFSATQLGFEGIFENGQAAIWARTN</sequence>
<dbReference type="Proteomes" id="UP000176822">
    <property type="component" value="Unassembled WGS sequence"/>
</dbReference>
<feature type="transmembrane region" description="Helical" evidence="1">
    <location>
        <begin position="241"/>
        <end position="258"/>
    </location>
</feature>
<protein>
    <recommendedName>
        <fullName evidence="4">Glycosyltransferase RgtA/B/C/D-like domain-containing protein</fullName>
    </recommendedName>
</protein>
<accession>A0A1F4Z0Z6</accession>
<evidence type="ECO:0008006" key="4">
    <source>
        <dbReference type="Google" id="ProtNLM"/>
    </source>
</evidence>
<feature type="transmembrane region" description="Helical" evidence="1">
    <location>
        <begin position="130"/>
        <end position="148"/>
    </location>
</feature>
<feature type="transmembrane region" description="Helical" evidence="1">
    <location>
        <begin position="373"/>
        <end position="393"/>
    </location>
</feature>
<comment type="caution">
    <text evidence="2">The sequence shown here is derived from an EMBL/GenBank/DDBJ whole genome shotgun (WGS) entry which is preliminary data.</text>
</comment>
<feature type="transmembrane region" description="Helical" evidence="1">
    <location>
        <begin position="400"/>
        <end position="417"/>
    </location>
</feature>
<gene>
    <name evidence="2" type="ORF">A2972_04570</name>
</gene>
<keyword evidence="1" id="KW-0472">Membrane</keyword>
<name>A0A1F4Z0Z6_9BACT</name>
<reference evidence="2 3" key="1">
    <citation type="journal article" date="2016" name="Nat. Commun.">
        <title>Thousands of microbial genomes shed light on interconnected biogeochemical processes in an aquifer system.</title>
        <authorList>
            <person name="Anantharaman K."/>
            <person name="Brown C.T."/>
            <person name="Hug L.A."/>
            <person name="Sharon I."/>
            <person name="Castelle C.J."/>
            <person name="Probst A.J."/>
            <person name="Thomas B.C."/>
            <person name="Singh A."/>
            <person name="Wilkins M.J."/>
            <person name="Karaoz U."/>
            <person name="Brodie E.L."/>
            <person name="Williams K.H."/>
            <person name="Hubbard S.S."/>
            <person name="Banfield J.F."/>
        </authorList>
    </citation>
    <scope>NUCLEOTIDE SEQUENCE [LARGE SCALE GENOMIC DNA]</scope>
</reference>
<evidence type="ECO:0000313" key="2">
    <source>
        <dbReference type="EMBL" id="OGC99655.1"/>
    </source>
</evidence>
<feature type="transmembrane region" description="Helical" evidence="1">
    <location>
        <begin position="306"/>
        <end position="326"/>
    </location>
</feature>
<dbReference type="AlphaFoldDB" id="A0A1F4Z0Z6"/>
<keyword evidence="1" id="KW-0812">Transmembrane</keyword>
<feature type="transmembrane region" description="Helical" evidence="1">
    <location>
        <begin position="338"/>
        <end position="361"/>
    </location>
</feature>
<feature type="transmembrane region" description="Helical" evidence="1">
    <location>
        <begin position="201"/>
        <end position="229"/>
    </location>
</feature>
<keyword evidence="1" id="KW-1133">Transmembrane helix</keyword>
<feature type="transmembrane region" description="Helical" evidence="1">
    <location>
        <begin position="168"/>
        <end position="189"/>
    </location>
</feature>
<proteinExistence type="predicted"/>
<dbReference type="EMBL" id="MEXM01000055">
    <property type="protein sequence ID" value="OGC99655.1"/>
    <property type="molecule type" value="Genomic_DNA"/>
</dbReference>
<evidence type="ECO:0000313" key="3">
    <source>
        <dbReference type="Proteomes" id="UP000176822"/>
    </source>
</evidence>
<organism evidence="2 3">
    <name type="scientific">Candidatus Amesbacteria bacterium RIFCSPLOWO2_01_FULL_47_33</name>
    <dbReference type="NCBI Taxonomy" id="1797258"/>
    <lineage>
        <taxon>Bacteria</taxon>
        <taxon>Candidatus Amesiibacteriota</taxon>
    </lineage>
</organism>
<evidence type="ECO:0000256" key="1">
    <source>
        <dbReference type="SAM" id="Phobius"/>
    </source>
</evidence>